<accession>A0A6A3BX74</accession>
<dbReference type="Proteomes" id="UP000436088">
    <property type="component" value="Unassembled WGS sequence"/>
</dbReference>
<feature type="region of interest" description="Disordered" evidence="1">
    <location>
        <begin position="1"/>
        <end position="41"/>
    </location>
</feature>
<dbReference type="PANTHER" id="PTHR33237">
    <property type="entry name" value="F2P16.13 PROTEIN-RELATED"/>
    <property type="match status" value="1"/>
</dbReference>
<sequence>MRQARQPSSQKAEVKPKDHFGLRSDSPKFFASPKSALESPRPKQLLTTLSNKAVKFMHRKRHDKAEAEEDIGDGGVLWQRAILMGHKCQPLDFSGVILRESSGGVAISFPTRQSNACLPQLKEGDDQPYHKSLNQPDPTQAAACPKVSVHPSRRPGNHSDSEDPRRQEPGGREEGRAHIGNQMGLETITNGITNMNPKTVEARAMPVRIKRMDAETTKSTKKPRSWVVFGAWEWIFCRKVEAGEAVWLVLGVCLCWSVMVLGKREAGKMRERNREAEIVVKSDGK</sequence>
<evidence type="ECO:0000256" key="2">
    <source>
        <dbReference type="SAM" id="Phobius"/>
    </source>
</evidence>
<feature type="transmembrane region" description="Helical" evidence="2">
    <location>
        <begin position="245"/>
        <end position="262"/>
    </location>
</feature>
<dbReference type="EMBL" id="VEPZ02000715">
    <property type="protein sequence ID" value="KAE8720521.1"/>
    <property type="molecule type" value="Genomic_DNA"/>
</dbReference>
<protein>
    <submittedName>
        <fullName evidence="3">Inactive tRNA-specific adenosine deaminase-like protein 3-like isoform X1</fullName>
    </submittedName>
</protein>
<keyword evidence="4" id="KW-1185">Reference proteome</keyword>
<evidence type="ECO:0000313" key="3">
    <source>
        <dbReference type="EMBL" id="KAE8720521.1"/>
    </source>
</evidence>
<keyword evidence="2" id="KW-0472">Membrane</keyword>
<organism evidence="3 4">
    <name type="scientific">Hibiscus syriacus</name>
    <name type="common">Rose of Sharon</name>
    <dbReference type="NCBI Taxonomy" id="106335"/>
    <lineage>
        <taxon>Eukaryota</taxon>
        <taxon>Viridiplantae</taxon>
        <taxon>Streptophyta</taxon>
        <taxon>Embryophyta</taxon>
        <taxon>Tracheophyta</taxon>
        <taxon>Spermatophyta</taxon>
        <taxon>Magnoliopsida</taxon>
        <taxon>eudicotyledons</taxon>
        <taxon>Gunneridae</taxon>
        <taxon>Pentapetalae</taxon>
        <taxon>rosids</taxon>
        <taxon>malvids</taxon>
        <taxon>Malvales</taxon>
        <taxon>Malvaceae</taxon>
        <taxon>Malvoideae</taxon>
        <taxon>Hibiscus</taxon>
    </lineage>
</organism>
<comment type="caution">
    <text evidence="3">The sequence shown here is derived from an EMBL/GenBank/DDBJ whole genome shotgun (WGS) entry which is preliminary data.</text>
</comment>
<keyword evidence="2" id="KW-1133">Transmembrane helix</keyword>
<name>A0A6A3BX74_HIBSY</name>
<dbReference type="AlphaFoldDB" id="A0A6A3BX74"/>
<reference evidence="3" key="1">
    <citation type="submission" date="2019-09" db="EMBL/GenBank/DDBJ databases">
        <title>Draft genome information of white flower Hibiscus syriacus.</title>
        <authorList>
            <person name="Kim Y.-M."/>
        </authorList>
    </citation>
    <scope>NUCLEOTIDE SEQUENCE [LARGE SCALE GENOMIC DNA]</scope>
    <source>
        <strain evidence="3">YM2019G1</strain>
    </source>
</reference>
<feature type="compositionally biased region" description="Polar residues" evidence="1">
    <location>
        <begin position="1"/>
        <end position="11"/>
    </location>
</feature>
<gene>
    <name evidence="3" type="ORF">F3Y22_tig00019143pilonHSYRG00016</name>
</gene>
<dbReference type="PANTHER" id="PTHR33237:SF46">
    <property type="entry name" value="OS01G0606100 PROTEIN"/>
    <property type="match status" value="1"/>
</dbReference>
<proteinExistence type="predicted"/>
<evidence type="ECO:0000256" key="1">
    <source>
        <dbReference type="SAM" id="MobiDB-lite"/>
    </source>
</evidence>
<feature type="compositionally biased region" description="Basic and acidic residues" evidence="1">
    <location>
        <begin position="12"/>
        <end position="26"/>
    </location>
</feature>
<evidence type="ECO:0000313" key="4">
    <source>
        <dbReference type="Proteomes" id="UP000436088"/>
    </source>
</evidence>
<keyword evidence="2" id="KW-0812">Transmembrane</keyword>
<feature type="compositionally biased region" description="Basic and acidic residues" evidence="1">
    <location>
        <begin position="157"/>
        <end position="177"/>
    </location>
</feature>
<feature type="region of interest" description="Disordered" evidence="1">
    <location>
        <begin position="118"/>
        <end position="183"/>
    </location>
</feature>